<dbReference type="InterPro" id="IPR037069">
    <property type="entry name" value="AcylCoA_DH/ox_N_sf"/>
</dbReference>
<dbReference type="Gene3D" id="1.20.140.10">
    <property type="entry name" value="Butyryl-CoA Dehydrogenase, subunit A, domain 3"/>
    <property type="match status" value="1"/>
</dbReference>
<dbReference type="AlphaFoldDB" id="A0A426SD53"/>
<dbReference type="InterPro" id="IPR009100">
    <property type="entry name" value="AcylCoA_DH/oxidase_NM_dom_sf"/>
</dbReference>
<proteinExistence type="predicted"/>
<sequence>MGEREQEVRRRIAELERAFGDPADADNPVGAAAFLAADARAEPLAAAERLLERCALNAELVPRDLGGRLTGLDTLARVIRVVFRRDAALALGHGVTSFLAAVVIWAAGSPAQRRAVARLLLSGGHLVSAYPELAAGSSFLSNELTATVGEGPESCRLSGRKAALNNVARADSLVLFARTGTGRLSHSALLVERDALSAGGITALPRHRTLGIRGCQVAGIEFNDCPVPAQALVGEPGRGLELVLRIFAVSRSVGPSAALGCADTALRTAVACAVDRGAVGADFDSDGPQRLSHARSTLAGAFVDLLLCDGLALVATRAVHLFPEDAGLYAAAVKYLMPQLLTDTAYELSTLLGADFHARDGAYAAFRKNVRDLPVIGLGAAGSAACRATVIPQLHRLARTAWCATAAAPADGLFRLDADGLPPLDLDRLSPAAGGDPLAASLMLAAGAPWPGSDRLAELVRLLAGELALLRDGCTGLDREGRSALADPRGHALAERYGLILAGAACLGVWRRQRTADTGFLARPDWLEAALTRVLRRLGTALPKIPPDHDEPLLAEVLARYREHRSFDLYDTPLAGAPGTHRARREGQEGREGRGE</sequence>
<protein>
    <submittedName>
        <fullName evidence="5">Acyl-CoA dehydrogenase</fullName>
    </submittedName>
</protein>
<evidence type="ECO:0000256" key="3">
    <source>
        <dbReference type="SAM" id="Phobius"/>
    </source>
</evidence>
<dbReference type="RefSeq" id="WP_125212819.1">
    <property type="nucleotide sequence ID" value="NZ_PDES01000002.1"/>
</dbReference>
<dbReference type="GO" id="GO:0050660">
    <property type="term" value="F:flavin adenine dinucleotide binding"/>
    <property type="evidence" value="ECO:0007669"/>
    <property type="project" value="InterPro"/>
</dbReference>
<evidence type="ECO:0000259" key="4">
    <source>
        <dbReference type="Pfam" id="PF02770"/>
    </source>
</evidence>
<dbReference type="SUPFAM" id="SSF47203">
    <property type="entry name" value="Acyl-CoA dehydrogenase C-terminal domain-like"/>
    <property type="match status" value="1"/>
</dbReference>
<dbReference type="InterPro" id="IPR036250">
    <property type="entry name" value="AcylCo_DH-like_C"/>
</dbReference>
<gene>
    <name evidence="5" type="ORF">CQW44_05820</name>
</gene>
<dbReference type="Proteomes" id="UP000276379">
    <property type="component" value="Unassembled WGS sequence"/>
</dbReference>
<evidence type="ECO:0000313" key="6">
    <source>
        <dbReference type="Proteomes" id="UP000276379"/>
    </source>
</evidence>
<feature type="transmembrane region" description="Helical" evidence="3">
    <location>
        <begin position="87"/>
        <end position="108"/>
    </location>
</feature>
<feature type="compositionally biased region" description="Basic and acidic residues" evidence="2">
    <location>
        <begin position="585"/>
        <end position="596"/>
    </location>
</feature>
<keyword evidence="1" id="KW-0285">Flavoprotein</keyword>
<feature type="domain" description="Acyl-CoA oxidase/dehydrogenase middle" evidence="4">
    <location>
        <begin position="132"/>
        <end position="225"/>
    </location>
</feature>
<evidence type="ECO:0000313" key="5">
    <source>
        <dbReference type="EMBL" id="RRQ88664.1"/>
    </source>
</evidence>
<dbReference type="SUPFAM" id="SSF56645">
    <property type="entry name" value="Acyl-CoA dehydrogenase NM domain-like"/>
    <property type="match status" value="1"/>
</dbReference>
<keyword evidence="3" id="KW-0812">Transmembrane</keyword>
<organism evidence="5 6">
    <name type="scientific">Streptomyces griseofuscus</name>
    <dbReference type="NCBI Taxonomy" id="146922"/>
    <lineage>
        <taxon>Bacteria</taxon>
        <taxon>Bacillati</taxon>
        <taxon>Actinomycetota</taxon>
        <taxon>Actinomycetes</taxon>
        <taxon>Kitasatosporales</taxon>
        <taxon>Streptomycetaceae</taxon>
        <taxon>Streptomyces</taxon>
    </lineage>
</organism>
<dbReference type="CDD" id="cd00567">
    <property type="entry name" value="ACAD"/>
    <property type="match status" value="1"/>
</dbReference>
<dbReference type="Pfam" id="PF02770">
    <property type="entry name" value="Acyl-CoA_dh_M"/>
    <property type="match status" value="1"/>
</dbReference>
<evidence type="ECO:0000256" key="2">
    <source>
        <dbReference type="SAM" id="MobiDB-lite"/>
    </source>
</evidence>
<keyword evidence="6" id="KW-1185">Reference proteome</keyword>
<accession>A0A426SD53</accession>
<dbReference type="Gene3D" id="1.10.540.10">
    <property type="entry name" value="Acyl-CoA dehydrogenase/oxidase, N-terminal domain"/>
    <property type="match status" value="1"/>
</dbReference>
<evidence type="ECO:0000256" key="1">
    <source>
        <dbReference type="ARBA" id="ARBA00022630"/>
    </source>
</evidence>
<name>A0A426SD53_9ACTN</name>
<dbReference type="InterPro" id="IPR046373">
    <property type="entry name" value="Acyl-CoA_Oxase/DH_mid-dom_sf"/>
</dbReference>
<dbReference type="GO" id="GO:0003995">
    <property type="term" value="F:acyl-CoA dehydrogenase activity"/>
    <property type="evidence" value="ECO:0007669"/>
    <property type="project" value="TreeGrafter"/>
</dbReference>
<dbReference type="PANTHER" id="PTHR43884">
    <property type="entry name" value="ACYL-COA DEHYDROGENASE"/>
    <property type="match status" value="1"/>
</dbReference>
<dbReference type="Gene3D" id="2.40.110.10">
    <property type="entry name" value="Butyryl-CoA Dehydrogenase, subunit A, domain 2"/>
    <property type="match status" value="1"/>
</dbReference>
<keyword evidence="3" id="KW-0472">Membrane</keyword>
<keyword evidence="3" id="KW-1133">Transmembrane helix</keyword>
<dbReference type="InterPro" id="IPR006091">
    <property type="entry name" value="Acyl-CoA_Oxase/DH_mid-dom"/>
</dbReference>
<dbReference type="EMBL" id="PDES01000002">
    <property type="protein sequence ID" value="RRQ88664.1"/>
    <property type="molecule type" value="Genomic_DNA"/>
</dbReference>
<comment type="caution">
    <text evidence="5">The sequence shown here is derived from an EMBL/GenBank/DDBJ whole genome shotgun (WGS) entry which is preliminary data.</text>
</comment>
<reference evidence="5 6" key="1">
    <citation type="submission" date="2017-10" db="EMBL/GenBank/DDBJ databases">
        <title>Draft genome of actinobacteria isolated from guarana (Paullinia cupana (Mart.) Ducke.</title>
        <authorList>
            <person name="Siqueira K.A."/>
            <person name="Liotti R.G."/>
            <person name="Mendes T.A."/>
            <person name="Soares M.A."/>
        </authorList>
    </citation>
    <scope>NUCLEOTIDE SEQUENCE [LARGE SCALE GENOMIC DNA]</scope>
    <source>
        <strain evidence="5 6">199</strain>
    </source>
</reference>
<dbReference type="PANTHER" id="PTHR43884:SF12">
    <property type="entry name" value="ISOVALERYL-COA DEHYDROGENASE, MITOCHONDRIAL-RELATED"/>
    <property type="match status" value="1"/>
</dbReference>
<feature type="region of interest" description="Disordered" evidence="2">
    <location>
        <begin position="572"/>
        <end position="596"/>
    </location>
</feature>